<evidence type="ECO:0000259" key="13">
    <source>
        <dbReference type="PROSITE" id="PS51158"/>
    </source>
</evidence>
<feature type="region of interest" description="Disordered" evidence="11">
    <location>
        <begin position="1210"/>
        <end position="1230"/>
    </location>
</feature>
<dbReference type="Pfam" id="PF02816">
    <property type="entry name" value="Alpha_kinase"/>
    <property type="match status" value="1"/>
</dbReference>
<dbReference type="PANTHER" id="PTHR47091:SF1">
    <property type="entry name" value="ALPHA-PROTEIN KINASE 3"/>
    <property type="match status" value="1"/>
</dbReference>
<sequence>MTSRRPISRSYSGNGRSNSLNEEDSAPSSRADSRNYLSNVRPENSHSRHRYSHYRPSRSTFCTVMSQLTEETQPCFETTMKSKAVSESCNVKFTCVVTGYPAPELTWYKDDVELDRYCGLPKYEIARNGKAHTLHIYNCTLDDAAIYQASARNSKGIVSSSGVLEVGEMSEYKIHQRFFAKLKQKGDQKRREMEESRRRGKENKQQEQLTILTQDRIMRKRRTPGGADSLNSSDSAQEAEEMAEETTPSEETNGEAMETATMKTSDTIQENGNQEVNHVSDMVDIVTTKPPCKEKLGKKKIRISNGFEEGVVISGQTDSGPGNEKHTSEEDMSLARYLSESLQSQAIEDKQCSAMVQTSMEVDAAAQQEKEKEIEHEKEREHEKEMEHEKERQREMERELEKERARLRKEEAEQTHREKEKEKERAQEMERARQMVEAKKTAGKAESKQSSKKSNSEPQQKSTFTSVLTSLKDIFFGKSKSKSIEAPEETQSVHGTSWERDYPPAPPDPYPYSPPVYSEQPATATEACYVPAEQTTAIEVDEQPICTSDKTVEDVAEGSRTPELPQSLRSFDSRGIRGADTEDLSLAPQRPPEVSTEEHLVAKEEAAGSTEEVGPSLKEVPSPPTPTPPPPQIQLEALDDHAQSGRYESPVQEGNATAVWEYDTEERACFTESVTGDTGDMLSLQGLSGESVQTPGPSLKGQVALNLESTDSRGTTSHFPITTEPEKEEEMHVDESVVECDYTKQRADTTSPSGERPEPSESGLEGDTAIAESGSDVSTTVVEEGSIAAGGSVEESEEKAREESESKKVETSLEERSLNYKGDVLEVSSVTPHLDVRVDNPENMLTVPSAGLNKDGSRDSVDEGQKCDSSATEKVGVEVQMEEEMEAEVCTEEPTEVQPKEPHYQMTTPVIIPPALELQAETETENERKVLSLTKENTTEICEEPPSQENVTVTDVPYSPPSKVPDIIIVHEETQDQQRVNMSSINILITEPEEPEPVVSLPSHSAGLQGDAIQLSDPMIVEPNATVVSPTPKRTEDVGVLPPMKDMQEVVQQHERERMSLGKEPEPVRTSRQLDSSSIPIINIAEADDAISSHEVQHNAVVVSVASTTAPQEEPPKKPAFVSPPVAITCVDSSPEIIKVDKKESEMESLAAMLWGVKNNIDQESNVAVPEKAKEPPMTESVSALPLRIPQPAETELMIPVPTLQAKTPQISKSGTDKMDLPKEHDDGVDQLKKDKPAVEKLGVTAPLSPMMSPSSLRRLMAKGLFDSQTVTSIPAITVDSEGKGDENSGGSTPTSILSCESSPKLRRKDSPSPIPSATPAELASGARRKIFLSKAKAEEAEGLALPEAQVKREAPYMSPSLARRAAYLQAHPGQQTPPMEKRSPLVSRRKATLEVPKVQETPEETEPAKTETKPAEKLDPFKAPQVIRKIRGEPFSDATGHLKLWCQFFNVLSDSTIIWYRDEEELLEVKRSAGDESQVALAIVQASSRDCGVYACTIKNKYGTDTTDILLSTDILAEFLLRDDLEVGEEIEMTPLMFTKGLADPGNWGEKLFGRIMTEEMHLGEGWAHKACRVKVIYGLDPIFESGSTCIAKVRNLIAYGTKEESQLIERNLVITKQLCRMQNIIREYCKIFAAEARVVENFGPALEVNPVYLMYRPANTVPYAMVEAELKGVYLRYCFKDASGRLVTRTISEVEQKCSAFQHWIYHWTNGNLLVTQLEGVDMKVTNIRIATKTKGYQGLTEEASPKVLEQFLTQHQCNYYCGLMGLRSLKPMDLLQQPTKMKASRSPLLNRRAGGSSSPQLQRKGTGSPQTVRRITSSPKVVRKTGEVGGDSAKHKTVEIPKVVRLR</sequence>
<dbReference type="SMART" id="SM00409">
    <property type="entry name" value="IG"/>
    <property type="match status" value="2"/>
</dbReference>
<feature type="domain" description="Alpha-type protein kinase" evidence="13">
    <location>
        <begin position="1541"/>
        <end position="1772"/>
    </location>
</feature>
<feature type="compositionally biased region" description="Low complexity" evidence="11">
    <location>
        <begin position="452"/>
        <end position="462"/>
    </location>
</feature>
<feature type="compositionally biased region" description="Polar residues" evidence="11">
    <location>
        <begin position="1289"/>
        <end position="1302"/>
    </location>
</feature>
<feature type="region of interest" description="Disordered" evidence="11">
    <location>
        <begin position="360"/>
        <end position="518"/>
    </location>
</feature>
<evidence type="ECO:0000256" key="3">
    <source>
        <dbReference type="ARBA" id="ARBA00022527"/>
    </source>
</evidence>
<dbReference type="CTD" id="100321139"/>
<feature type="compositionally biased region" description="Basic and acidic residues" evidence="11">
    <location>
        <begin position="1407"/>
        <end position="1416"/>
    </location>
</feature>
<feature type="compositionally biased region" description="Basic and acidic residues" evidence="11">
    <location>
        <begin position="184"/>
        <end position="205"/>
    </location>
</feature>
<feature type="region of interest" description="Disordered" evidence="11">
    <location>
        <begin position="1277"/>
        <end position="1323"/>
    </location>
</feature>
<dbReference type="Gene3D" id="3.20.200.10">
    <property type="entry name" value="MHCK/EF2 kinase"/>
    <property type="match status" value="1"/>
</dbReference>
<keyword evidence="3" id="KW-0723">Serine/threonine-protein kinase</keyword>
<dbReference type="SMART" id="SM00408">
    <property type="entry name" value="IGc2"/>
    <property type="match status" value="2"/>
</dbReference>
<feature type="compositionally biased region" description="Basic and acidic residues" evidence="11">
    <location>
        <begin position="855"/>
        <end position="866"/>
    </location>
</feature>
<dbReference type="SUPFAM" id="SSF56112">
    <property type="entry name" value="Protein kinase-like (PK-like)"/>
    <property type="match status" value="1"/>
</dbReference>
<keyword evidence="6 15" id="KW-0418">Kinase</keyword>
<evidence type="ECO:0000256" key="8">
    <source>
        <dbReference type="ARBA" id="ARBA00023319"/>
    </source>
</evidence>
<comment type="catalytic activity">
    <reaction evidence="10">
        <text>L-seryl-[protein] + ATP = O-phospho-L-seryl-[protein] + ADP + H(+)</text>
        <dbReference type="Rhea" id="RHEA:17989"/>
        <dbReference type="Rhea" id="RHEA-COMP:9863"/>
        <dbReference type="Rhea" id="RHEA-COMP:11604"/>
        <dbReference type="ChEBI" id="CHEBI:15378"/>
        <dbReference type="ChEBI" id="CHEBI:29999"/>
        <dbReference type="ChEBI" id="CHEBI:30616"/>
        <dbReference type="ChEBI" id="CHEBI:83421"/>
        <dbReference type="ChEBI" id="CHEBI:456216"/>
        <dbReference type="EC" id="2.7.11.1"/>
    </reaction>
</comment>
<dbReference type="Gene3D" id="2.60.40.10">
    <property type="entry name" value="Immunoglobulins"/>
    <property type="match status" value="2"/>
</dbReference>
<feature type="compositionally biased region" description="Polar residues" evidence="11">
    <location>
        <begin position="1798"/>
        <end position="1822"/>
    </location>
</feature>
<feature type="compositionally biased region" description="Acidic residues" evidence="11">
    <location>
        <begin position="237"/>
        <end position="248"/>
    </location>
</feature>
<feature type="compositionally biased region" description="Basic and acidic residues" evidence="11">
    <location>
        <begin position="571"/>
        <end position="580"/>
    </location>
</feature>
<feature type="region of interest" description="Disordered" evidence="11">
    <location>
        <begin position="1"/>
        <end position="52"/>
    </location>
</feature>
<feature type="compositionally biased region" description="Basic and acidic residues" evidence="11">
    <location>
        <begin position="596"/>
        <end position="606"/>
    </location>
</feature>
<feature type="compositionally biased region" description="Low complexity" evidence="11">
    <location>
        <begin position="8"/>
        <end position="19"/>
    </location>
</feature>
<evidence type="ECO:0000313" key="14">
    <source>
        <dbReference type="Proteomes" id="UP000515152"/>
    </source>
</evidence>
<dbReference type="PROSITE" id="PS51158">
    <property type="entry name" value="ALPHA_KINASE"/>
    <property type="match status" value="1"/>
</dbReference>
<dbReference type="GO" id="GO:0005524">
    <property type="term" value="F:ATP binding"/>
    <property type="evidence" value="ECO:0007669"/>
    <property type="project" value="InterPro"/>
</dbReference>
<dbReference type="Pfam" id="PF07679">
    <property type="entry name" value="I-set"/>
    <property type="match status" value="2"/>
</dbReference>
<evidence type="ECO:0000256" key="4">
    <source>
        <dbReference type="ARBA" id="ARBA00022679"/>
    </source>
</evidence>
<evidence type="ECO:0000256" key="6">
    <source>
        <dbReference type="ARBA" id="ARBA00022777"/>
    </source>
</evidence>
<proteinExistence type="inferred from homology"/>
<dbReference type="InterPro" id="IPR004166">
    <property type="entry name" value="a-kinase_dom"/>
</dbReference>
<feature type="domain" description="Ig-like" evidence="12">
    <location>
        <begin position="1425"/>
        <end position="1513"/>
    </location>
</feature>
<feature type="compositionally biased region" description="Basic and acidic residues" evidence="11">
    <location>
        <begin position="798"/>
        <end position="814"/>
    </location>
</feature>
<keyword evidence="4" id="KW-0808">Transferase</keyword>
<dbReference type="InterPro" id="IPR003599">
    <property type="entry name" value="Ig_sub"/>
</dbReference>
<dbReference type="PROSITE" id="PS50835">
    <property type="entry name" value="IG_LIKE"/>
    <property type="match status" value="2"/>
</dbReference>
<name>A0A6P8F8L0_CLUHA</name>
<comment type="catalytic activity">
    <reaction evidence="9">
        <text>L-threonyl-[protein] + ATP = O-phospho-L-threonyl-[protein] + ADP + H(+)</text>
        <dbReference type="Rhea" id="RHEA:46608"/>
        <dbReference type="Rhea" id="RHEA-COMP:11060"/>
        <dbReference type="Rhea" id="RHEA-COMP:11605"/>
        <dbReference type="ChEBI" id="CHEBI:15378"/>
        <dbReference type="ChEBI" id="CHEBI:30013"/>
        <dbReference type="ChEBI" id="CHEBI:30616"/>
        <dbReference type="ChEBI" id="CHEBI:61977"/>
        <dbReference type="ChEBI" id="CHEBI:456216"/>
        <dbReference type="EC" id="2.7.11.1"/>
    </reaction>
</comment>
<evidence type="ECO:0000256" key="7">
    <source>
        <dbReference type="ARBA" id="ARBA00023157"/>
    </source>
</evidence>
<feature type="compositionally biased region" description="Basic and acidic residues" evidence="11">
    <location>
        <begin position="729"/>
        <end position="747"/>
    </location>
</feature>
<feature type="region of interest" description="Disordered" evidence="11">
    <location>
        <begin position="1782"/>
        <end position="1850"/>
    </location>
</feature>
<feature type="compositionally biased region" description="Polar residues" evidence="11">
    <location>
        <begin position="26"/>
        <end position="42"/>
    </location>
</feature>
<dbReference type="FunFam" id="2.60.40.10:FF:000069">
    <property type="entry name" value="Alpha-protein kinase 3"/>
    <property type="match status" value="1"/>
</dbReference>
<gene>
    <name evidence="15" type="primary">alpk3a</name>
</gene>
<reference evidence="15" key="1">
    <citation type="submission" date="2025-08" db="UniProtKB">
        <authorList>
            <consortium name="RefSeq"/>
        </authorList>
    </citation>
    <scope>IDENTIFICATION</scope>
</reference>
<feature type="compositionally biased region" description="Pro residues" evidence="11">
    <location>
        <begin position="621"/>
        <end position="632"/>
    </location>
</feature>
<dbReference type="SMART" id="SM00811">
    <property type="entry name" value="Alpha_kinase"/>
    <property type="match status" value="1"/>
</dbReference>
<comment type="similarity">
    <text evidence="1">Belongs to the protein kinase superfamily. Alpha-type protein kinase family. ALPK subfamily.</text>
</comment>
<feature type="region of interest" description="Disordered" evidence="11">
    <location>
        <begin position="1371"/>
        <end position="1416"/>
    </location>
</feature>
<organism evidence="14 15">
    <name type="scientific">Clupea harengus</name>
    <name type="common">Atlantic herring</name>
    <dbReference type="NCBI Taxonomy" id="7950"/>
    <lineage>
        <taxon>Eukaryota</taxon>
        <taxon>Metazoa</taxon>
        <taxon>Chordata</taxon>
        <taxon>Craniata</taxon>
        <taxon>Vertebrata</taxon>
        <taxon>Euteleostomi</taxon>
        <taxon>Actinopterygii</taxon>
        <taxon>Neopterygii</taxon>
        <taxon>Teleostei</taxon>
        <taxon>Clupei</taxon>
        <taxon>Clupeiformes</taxon>
        <taxon>Clupeoidei</taxon>
        <taxon>Clupeidae</taxon>
        <taxon>Clupea</taxon>
    </lineage>
</organism>
<dbReference type="GO" id="GO:0005634">
    <property type="term" value="C:nucleus"/>
    <property type="evidence" value="ECO:0007669"/>
    <property type="project" value="TreeGrafter"/>
</dbReference>
<evidence type="ECO:0000313" key="15">
    <source>
        <dbReference type="RefSeq" id="XP_031420306.1"/>
    </source>
</evidence>
<feature type="region of interest" description="Disordered" evidence="11">
    <location>
        <begin position="183"/>
        <end position="256"/>
    </location>
</feature>
<feature type="region of interest" description="Disordered" evidence="11">
    <location>
        <begin position="843"/>
        <end position="874"/>
    </location>
</feature>
<keyword evidence="5" id="KW-0677">Repeat</keyword>
<feature type="region of interest" description="Disordered" evidence="11">
    <location>
        <begin position="312"/>
        <end position="331"/>
    </location>
</feature>
<evidence type="ECO:0000256" key="10">
    <source>
        <dbReference type="ARBA" id="ARBA00048679"/>
    </source>
</evidence>
<feature type="compositionally biased region" description="Pro residues" evidence="11">
    <location>
        <begin position="503"/>
        <end position="514"/>
    </location>
</feature>
<keyword evidence="8" id="KW-0393">Immunoglobulin domain</keyword>
<dbReference type="InterPro" id="IPR003598">
    <property type="entry name" value="Ig_sub2"/>
</dbReference>
<keyword evidence="14" id="KW-1185">Reference proteome</keyword>
<feature type="compositionally biased region" description="Polar residues" evidence="11">
    <location>
        <begin position="708"/>
        <end position="720"/>
    </location>
</feature>
<dbReference type="GO" id="GO:0004674">
    <property type="term" value="F:protein serine/threonine kinase activity"/>
    <property type="evidence" value="ECO:0007669"/>
    <property type="project" value="UniProtKB-KW"/>
</dbReference>
<feature type="compositionally biased region" description="Basic and acidic residues" evidence="11">
    <location>
        <begin position="1215"/>
        <end position="1230"/>
    </location>
</feature>
<dbReference type="InterPro" id="IPR011009">
    <property type="entry name" value="Kinase-like_dom_sf"/>
</dbReference>
<evidence type="ECO:0000256" key="5">
    <source>
        <dbReference type="ARBA" id="ARBA00022737"/>
    </source>
</evidence>
<dbReference type="GeneID" id="105905593"/>
<evidence type="ECO:0000256" key="9">
    <source>
        <dbReference type="ARBA" id="ARBA00047899"/>
    </source>
</evidence>
<dbReference type="Proteomes" id="UP000515152">
    <property type="component" value="Chromosome 3"/>
</dbReference>
<keyword evidence="7" id="KW-1015">Disulfide bond</keyword>
<accession>A0A6P8F8L0</accession>
<dbReference type="OrthoDB" id="301415at2759"/>
<dbReference type="PANTHER" id="PTHR47091">
    <property type="entry name" value="ALPHA-PROTEIN KINASE 2-RELATED"/>
    <property type="match status" value="1"/>
</dbReference>
<dbReference type="CDD" id="cd16973">
    <property type="entry name" value="Alpha_kinase_ALPK3"/>
    <property type="match status" value="1"/>
</dbReference>
<evidence type="ECO:0000256" key="1">
    <source>
        <dbReference type="ARBA" id="ARBA00008651"/>
    </source>
</evidence>
<feature type="compositionally biased region" description="Basic and acidic residues" evidence="11">
    <location>
        <begin position="368"/>
        <end position="449"/>
    </location>
</feature>
<evidence type="ECO:0000259" key="12">
    <source>
        <dbReference type="PROSITE" id="PS50835"/>
    </source>
</evidence>
<evidence type="ECO:0000256" key="11">
    <source>
        <dbReference type="SAM" id="MobiDB-lite"/>
    </source>
</evidence>
<dbReference type="EC" id="2.7.11.1" evidence="2"/>
<dbReference type="InterPro" id="IPR007110">
    <property type="entry name" value="Ig-like_dom"/>
</dbReference>
<feature type="region of interest" description="Disordered" evidence="11">
    <location>
        <begin position="542"/>
        <end position="634"/>
    </location>
</feature>
<dbReference type="SUPFAM" id="SSF48726">
    <property type="entry name" value="Immunoglobulin"/>
    <property type="match status" value="2"/>
</dbReference>
<feature type="domain" description="Ig-like" evidence="12">
    <location>
        <begin position="74"/>
        <end position="165"/>
    </location>
</feature>
<evidence type="ECO:0000256" key="2">
    <source>
        <dbReference type="ARBA" id="ARBA00012513"/>
    </source>
</evidence>
<dbReference type="RefSeq" id="XP_031420306.1">
    <property type="nucleotide sequence ID" value="XM_031564446.2"/>
</dbReference>
<feature type="region of interest" description="Disordered" evidence="11">
    <location>
        <begin position="708"/>
        <end position="814"/>
    </location>
</feature>
<dbReference type="GO" id="GO:0055013">
    <property type="term" value="P:cardiac muscle cell development"/>
    <property type="evidence" value="ECO:0007669"/>
    <property type="project" value="TreeGrafter"/>
</dbReference>
<protein>
    <recommendedName>
        <fullName evidence="2">non-specific serine/threonine protein kinase</fullName>
        <ecNumber evidence="2">2.7.11.1</ecNumber>
    </recommendedName>
</protein>
<dbReference type="InterPro" id="IPR036179">
    <property type="entry name" value="Ig-like_dom_sf"/>
</dbReference>
<dbReference type="InterPro" id="IPR013098">
    <property type="entry name" value="Ig_I-set"/>
</dbReference>
<dbReference type="InterPro" id="IPR013783">
    <property type="entry name" value="Ig-like_fold"/>
</dbReference>